<dbReference type="InterPro" id="IPR039455">
    <property type="entry name" value="EPFL"/>
</dbReference>
<dbReference type="EMBL" id="CP039347">
    <property type="protein sequence ID" value="QCD88231.1"/>
    <property type="molecule type" value="Genomic_DNA"/>
</dbReference>
<dbReference type="GO" id="GO:0005576">
    <property type="term" value="C:extracellular region"/>
    <property type="evidence" value="ECO:0007669"/>
    <property type="project" value="UniProtKB-SubCell"/>
</dbReference>
<comment type="subcellular location">
    <subcellularLocation>
        <location evidence="1 7">Secreted</location>
    </subcellularLocation>
</comment>
<keyword evidence="3 7" id="KW-0217">Developmental protein</keyword>
<dbReference type="PANTHER" id="PTHR33109:SF3">
    <property type="entry name" value="EPIDERMAL PATTERNING FACTOR-LIKE PROTEIN"/>
    <property type="match status" value="1"/>
</dbReference>
<keyword evidence="6" id="KW-1015">Disulfide bond</keyword>
<evidence type="ECO:0000313" key="9">
    <source>
        <dbReference type="EMBL" id="QCD88229.1"/>
    </source>
</evidence>
<feature type="signal peptide" evidence="7">
    <location>
        <begin position="1"/>
        <end position="31"/>
    </location>
</feature>
<evidence type="ECO:0000256" key="6">
    <source>
        <dbReference type="ARBA" id="ARBA00023157"/>
    </source>
</evidence>
<protein>
    <recommendedName>
        <fullName evidence="7">Epidermal patterning factor-like protein</fullName>
    </recommendedName>
</protein>
<dbReference type="Proteomes" id="UP000501690">
    <property type="component" value="Linkage Group LG3"/>
</dbReference>
<evidence type="ECO:0000313" key="8">
    <source>
        <dbReference type="EMBL" id="QCD88225.1"/>
    </source>
</evidence>
<evidence type="ECO:0000256" key="2">
    <source>
        <dbReference type="ARBA" id="ARBA00008127"/>
    </source>
</evidence>
<dbReference type="GO" id="GO:0010052">
    <property type="term" value="P:guard cell differentiation"/>
    <property type="evidence" value="ECO:0007669"/>
    <property type="project" value="UniProtKB-UniRule"/>
</dbReference>
<evidence type="ECO:0000256" key="1">
    <source>
        <dbReference type="ARBA" id="ARBA00004613"/>
    </source>
</evidence>
<comment type="similarity">
    <text evidence="2 7">Belongs to the plant cysteine rich small secretory peptide family. Epidermal patterning factor subfamily.</text>
</comment>
<evidence type="ECO:0000313" key="10">
    <source>
        <dbReference type="EMBL" id="QCD88231.1"/>
    </source>
</evidence>
<dbReference type="PANTHER" id="PTHR33109">
    <property type="entry name" value="EPIDERMAL PATTERNING FACTOR-LIKE PROTEIN 4"/>
    <property type="match status" value="1"/>
</dbReference>
<organism evidence="9 11">
    <name type="scientific">Vigna unguiculata</name>
    <name type="common">Cowpea</name>
    <dbReference type="NCBI Taxonomy" id="3917"/>
    <lineage>
        <taxon>Eukaryota</taxon>
        <taxon>Viridiplantae</taxon>
        <taxon>Streptophyta</taxon>
        <taxon>Embryophyta</taxon>
        <taxon>Tracheophyta</taxon>
        <taxon>Spermatophyta</taxon>
        <taxon>Magnoliopsida</taxon>
        <taxon>eudicotyledons</taxon>
        <taxon>Gunneridae</taxon>
        <taxon>Pentapetalae</taxon>
        <taxon>rosids</taxon>
        <taxon>fabids</taxon>
        <taxon>Fabales</taxon>
        <taxon>Fabaceae</taxon>
        <taxon>Papilionoideae</taxon>
        <taxon>50 kb inversion clade</taxon>
        <taxon>NPAAA clade</taxon>
        <taxon>indigoferoid/millettioid clade</taxon>
        <taxon>Phaseoleae</taxon>
        <taxon>Vigna</taxon>
    </lineage>
</organism>
<name>A0A4D6LHW1_VIGUN</name>
<dbReference type="EMBL" id="CP039347">
    <property type="protein sequence ID" value="QCD88225.1"/>
    <property type="molecule type" value="Genomic_DNA"/>
</dbReference>
<dbReference type="EMBL" id="CP039347">
    <property type="protein sequence ID" value="QCD88229.1"/>
    <property type="molecule type" value="Genomic_DNA"/>
</dbReference>
<evidence type="ECO:0000313" key="11">
    <source>
        <dbReference type="Proteomes" id="UP000501690"/>
    </source>
</evidence>
<accession>A0A4D6LHW1</accession>
<proteinExistence type="inferred from homology"/>
<keyword evidence="4 7" id="KW-0964">Secreted</keyword>
<keyword evidence="11" id="KW-1185">Reference proteome</keyword>
<gene>
    <name evidence="8" type="ORF">DEO72_LG3g2767</name>
    <name evidence="9" type="ORF">DEO72_LG3g2771</name>
    <name evidence="10" type="ORF">DEO72_LG3g2773</name>
</gene>
<evidence type="ECO:0000256" key="4">
    <source>
        <dbReference type="ARBA" id="ARBA00022525"/>
    </source>
</evidence>
<sequence>MDRITNQSRVCRNVFFLCLFCTLIFSSHVSSTKGFDDVIAGSEIGGSVIGSTPPSCNSRCENCTPCTPILVPKSPPAHPLTHSASDPHVDLDPEAAVWKCTCGGKLYDP</sequence>
<dbReference type="Pfam" id="PF17181">
    <property type="entry name" value="EPF"/>
    <property type="match status" value="1"/>
</dbReference>
<evidence type="ECO:0000256" key="7">
    <source>
        <dbReference type="RuleBase" id="RU367102"/>
    </source>
</evidence>
<evidence type="ECO:0000256" key="3">
    <source>
        <dbReference type="ARBA" id="ARBA00022473"/>
    </source>
</evidence>
<evidence type="ECO:0000256" key="5">
    <source>
        <dbReference type="ARBA" id="ARBA00022729"/>
    </source>
</evidence>
<feature type="chain" id="PRO_5044516281" description="Epidermal patterning factor-like protein" evidence="7">
    <location>
        <begin position="32"/>
        <end position="109"/>
    </location>
</feature>
<dbReference type="AlphaFoldDB" id="A0A4D6LHW1"/>
<comment type="function">
    <text evidence="7">Controls stomatal patterning.</text>
</comment>
<keyword evidence="5 7" id="KW-0732">Signal</keyword>
<reference evidence="9 11" key="1">
    <citation type="submission" date="2019-04" db="EMBL/GenBank/DDBJ databases">
        <title>An improved genome assembly and genetic linkage map for asparagus bean, Vigna unguiculata ssp. sesquipedialis.</title>
        <authorList>
            <person name="Xia Q."/>
            <person name="Zhang R."/>
            <person name="Dong Y."/>
        </authorList>
    </citation>
    <scope>NUCLEOTIDE SEQUENCE [LARGE SCALE GENOMIC DNA]</scope>
    <source>
        <tissue evidence="9">Leaf</tissue>
    </source>
</reference>